<evidence type="ECO:0000259" key="3">
    <source>
        <dbReference type="PROSITE" id="PS50977"/>
    </source>
</evidence>
<dbReference type="STRING" id="168384.SAMN05660368_02782"/>
<comment type="caution">
    <text evidence="4">The sequence shown here is derived from an EMBL/GenBank/DDBJ whole genome shotgun (WGS) entry which is preliminary data.</text>
</comment>
<accession>C6L9K6</accession>
<dbReference type="PANTHER" id="PTHR43479:SF7">
    <property type="entry name" value="TETR-FAMILY TRANSCRIPTIONAL REGULATOR"/>
    <property type="match status" value="1"/>
</dbReference>
<evidence type="ECO:0000313" key="4">
    <source>
        <dbReference type="EMBL" id="EET62945.1"/>
    </source>
</evidence>
<dbReference type="PROSITE" id="PS50977">
    <property type="entry name" value="HTH_TETR_2"/>
    <property type="match status" value="1"/>
</dbReference>
<protein>
    <recommendedName>
        <fullName evidence="3">HTH tetR-type domain-containing protein</fullName>
    </recommendedName>
</protein>
<evidence type="ECO:0000256" key="2">
    <source>
        <dbReference type="PROSITE-ProRule" id="PRU00335"/>
    </source>
</evidence>
<keyword evidence="5" id="KW-1185">Reference proteome</keyword>
<feature type="domain" description="HTH tetR-type" evidence="3">
    <location>
        <begin position="8"/>
        <end position="68"/>
    </location>
</feature>
<dbReference type="eggNOG" id="COG1309">
    <property type="taxonomic scope" value="Bacteria"/>
</dbReference>
<dbReference type="Proteomes" id="UP000005561">
    <property type="component" value="Unassembled WGS sequence"/>
</dbReference>
<dbReference type="GO" id="GO:0003677">
    <property type="term" value="F:DNA binding"/>
    <property type="evidence" value="ECO:0007669"/>
    <property type="project" value="UniProtKB-UniRule"/>
</dbReference>
<organism evidence="4 5">
    <name type="scientific">Marvinbryantia formatexigens DSM 14469</name>
    <dbReference type="NCBI Taxonomy" id="478749"/>
    <lineage>
        <taxon>Bacteria</taxon>
        <taxon>Bacillati</taxon>
        <taxon>Bacillota</taxon>
        <taxon>Clostridia</taxon>
        <taxon>Lachnospirales</taxon>
        <taxon>Lachnospiraceae</taxon>
        <taxon>Marvinbryantia</taxon>
    </lineage>
</organism>
<evidence type="ECO:0000256" key="1">
    <source>
        <dbReference type="ARBA" id="ARBA00023125"/>
    </source>
</evidence>
<dbReference type="Gene3D" id="1.10.357.10">
    <property type="entry name" value="Tetracycline Repressor, domain 2"/>
    <property type="match status" value="1"/>
</dbReference>
<dbReference type="InterPro" id="IPR050624">
    <property type="entry name" value="HTH-type_Tx_Regulator"/>
</dbReference>
<proteinExistence type="predicted"/>
<reference evidence="4" key="1">
    <citation type="submission" date="2009-07" db="EMBL/GenBank/DDBJ databases">
        <authorList>
            <person name="Weinstock G."/>
            <person name="Sodergren E."/>
            <person name="Clifton S."/>
            <person name="Fulton L."/>
            <person name="Fulton B."/>
            <person name="Courtney L."/>
            <person name="Fronick C."/>
            <person name="Harrison M."/>
            <person name="Strong C."/>
            <person name="Farmer C."/>
            <person name="Delahaunty K."/>
            <person name="Markovic C."/>
            <person name="Hall O."/>
            <person name="Minx P."/>
            <person name="Tomlinson C."/>
            <person name="Mitreva M."/>
            <person name="Nelson J."/>
            <person name="Hou S."/>
            <person name="Wollam A."/>
            <person name="Pepin K.H."/>
            <person name="Johnson M."/>
            <person name="Bhonagiri V."/>
            <person name="Nash W.E."/>
            <person name="Warren W."/>
            <person name="Chinwalla A."/>
            <person name="Mardis E.R."/>
            <person name="Wilson R.K."/>
        </authorList>
    </citation>
    <scope>NUCLEOTIDE SEQUENCE [LARGE SCALE GENOMIC DNA]</scope>
    <source>
        <strain evidence="4">DSM 14469</strain>
    </source>
</reference>
<evidence type="ECO:0000313" key="5">
    <source>
        <dbReference type="Proteomes" id="UP000005561"/>
    </source>
</evidence>
<dbReference type="OrthoDB" id="9810250at2"/>
<dbReference type="AlphaFoldDB" id="C6L9K6"/>
<dbReference type="InterPro" id="IPR009057">
    <property type="entry name" value="Homeodomain-like_sf"/>
</dbReference>
<dbReference type="RefSeq" id="WP_006860098.1">
    <property type="nucleotide sequence ID" value="NZ_ACCL02000001.1"/>
</dbReference>
<name>C6L9K6_9FIRM</name>
<dbReference type="EMBL" id="ACCL02000001">
    <property type="protein sequence ID" value="EET62945.1"/>
    <property type="molecule type" value="Genomic_DNA"/>
</dbReference>
<gene>
    <name evidence="4" type="ORF">BRYFOR_05296</name>
</gene>
<dbReference type="InterPro" id="IPR039532">
    <property type="entry name" value="TetR_C_Firmicutes"/>
</dbReference>
<dbReference type="SUPFAM" id="SSF46689">
    <property type="entry name" value="Homeodomain-like"/>
    <property type="match status" value="1"/>
</dbReference>
<dbReference type="InterPro" id="IPR001647">
    <property type="entry name" value="HTH_TetR"/>
</dbReference>
<keyword evidence="1 2" id="KW-0238">DNA-binding</keyword>
<sequence>MSTDARVRYTKMVIKNSFIELLKKKTINKITVKEICELSEINRTTFYKYYCDAYDLLEKMEQEFLDELFQNICPPVQHDFKDTLTLIMVSIKANAEVYQTIASENGDRHFPNRIFTLCYNNLAVHIEKRFPNFSPAQQKWVYYFIAQGCSGILDQWIISGMVEPIDEVVNFADKLLQHTLKQF</sequence>
<feature type="DNA-binding region" description="H-T-H motif" evidence="2">
    <location>
        <begin position="31"/>
        <end position="50"/>
    </location>
</feature>
<dbReference type="Pfam" id="PF14278">
    <property type="entry name" value="TetR_C_8"/>
    <property type="match status" value="1"/>
</dbReference>
<dbReference type="PANTHER" id="PTHR43479">
    <property type="entry name" value="ACREF/ENVCD OPERON REPRESSOR-RELATED"/>
    <property type="match status" value="1"/>
</dbReference>